<evidence type="ECO:0000313" key="2">
    <source>
        <dbReference type="EMBL" id="KAK2778803.1"/>
    </source>
</evidence>
<evidence type="ECO:0000256" key="1">
    <source>
        <dbReference type="SAM" id="MobiDB-lite"/>
    </source>
</evidence>
<comment type="caution">
    <text evidence="2">The sequence shown here is derived from an EMBL/GenBank/DDBJ whole genome shotgun (WGS) entry which is preliminary data.</text>
</comment>
<dbReference type="Proteomes" id="UP001281614">
    <property type="component" value="Unassembled WGS sequence"/>
</dbReference>
<reference evidence="2" key="1">
    <citation type="submission" date="2023-02" db="EMBL/GenBank/DDBJ databases">
        <title>Colletotrichum kahawae CIFC_Que2 genome sequencing and assembly.</title>
        <authorList>
            <person name="Baroncelli R."/>
        </authorList>
    </citation>
    <scope>NUCLEOTIDE SEQUENCE</scope>
    <source>
        <strain evidence="2">CIFC_Que2</strain>
    </source>
</reference>
<name>A0AAD9YVR3_COLKA</name>
<dbReference type="EMBL" id="VYYT01000008">
    <property type="protein sequence ID" value="KAK2778803.1"/>
    <property type="molecule type" value="Genomic_DNA"/>
</dbReference>
<sequence>MALAKASTKWDGEVGPHGVGVGAPSSAMHGPLNPWGPEPSSQGKSRIKIQDRPALSLPQIAGKLPYPALHQLQELQETGKVLKLKPESSMDGAS</sequence>
<gene>
    <name evidence="2" type="ORF">CKAH01_11577</name>
</gene>
<evidence type="ECO:0000313" key="3">
    <source>
        <dbReference type="Proteomes" id="UP001281614"/>
    </source>
</evidence>
<feature type="region of interest" description="Disordered" evidence="1">
    <location>
        <begin position="1"/>
        <end position="50"/>
    </location>
</feature>
<keyword evidence="3" id="KW-1185">Reference proteome</keyword>
<accession>A0AAD9YVR3</accession>
<organism evidence="2 3">
    <name type="scientific">Colletotrichum kahawae</name>
    <name type="common">Coffee berry disease fungus</name>
    <dbReference type="NCBI Taxonomy" id="34407"/>
    <lineage>
        <taxon>Eukaryota</taxon>
        <taxon>Fungi</taxon>
        <taxon>Dikarya</taxon>
        <taxon>Ascomycota</taxon>
        <taxon>Pezizomycotina</taxon>
        <taxon>Sordariomycetes</taxon>
        <taxon>Hypocreomycetidae</taxon>
        <taxon>Glomerellales</taxon>
        <taxon>Glomerellaceae</taxon>
        <taxon>Colletotrichum</taxon>
        <taxon>Colletotrichum gloeosporioides species complex</taxon>
    </lineage>
</organism>
<dbReference type="AlphaFoldDB" id="A0AAD9YVR3"/>
<protein>
    <submittedName>
        <fullName evidence="2">Uncharacterized protein</fullName>
    </submittedName>
</protein>
<proteinExistence type="predicted"/>